<comment type="caution">
    <text evidence="3">The sequence shown here is derived from an EMBL/GenBank/DDBJ whole genome shotgun (WGS) entry which is preliminary data.</text>
</comment>
<feature type="domain" description="DUF4190" evidence="2">
    <location>
        <begin position="37"/>
        <end position="101"/>
    </location>
</feature>
<reference evidence="3 4" key="1">
    <citation type="submission" date="2018-03" db="EMBL/GenBank/DDBJ databases">
        <title>Genomic Encyclopedia of Archaeal and Bacterial Type Strains, Phase II (KMG-II): from individual species to whole genera.</title>
        <authorList>
            <person name="Goeker M."/>
        </authorList>
    </citation>
    <scope>NUCLEOTIDE SEQUENCE [LARGE SCALE GENOMIC DNA]</scope>
    <source>
        <strain evidence="3 4">DSM 45348</strain>
    </source>
</reference>
<protein>
    <submittedName>
        <fullName evidence="3">Uncharacterized protein DUF4190</fullName>
    </submittedName>
</protein>
<evidence type="ECO:0000313" key="4">
    <source>
        <dbReference type="Proteomes" id="UP000239209"/>
    </source>
</evidence>
<dbReference type="Pfam" id="PF13828">
    <property type="entry name" value="DUF4190"/>
    <property type="match status" value="1"/>
</dbReference>
<sequence length="120" mass="12236">MSPATPYGQQYSPQAVYQQPVYQQVVVAPAAPTSGWATASMVLGILGALGGWCMLGIPCFVAIVAGHAGLIDTKNGSKGGRGLAVTGLVLGYVFIVPWALFFFLGGLGVATPDVSPTPTP</sequence>
<dbReference type="InterPro" id="IPR025241">
    <property type="entry name" value="DUF4190"/>
</dbReference>
<keyword evidence="1" id="KW-0812">Transmembrane</keyword>
<evidence type="ECO:0000259" key="2">
    <source>
        <dbReference type="Pfam" id="PF13828"/>
    </source>
</evidence>
<feature type="transmembrane region" description="Helical" evidence="1">
    <location>
        <begin position="83"/>
        <end position="110"/>
    </location>
</feature>
<feature type="transmembrane region" description="Helical" evidence="1">
    <location>
        <begin position="42"/>
        <end position="71"/>
    </location>
</feature>
<keyword evidence="1" id="KW-0472">Membrane</keyword>
<gene>
    <name evidence="3" type="ORF">CLV70_114179</name>
</gene>
<evidence type="ECO:0000256" key="1">
    <source>
        <dbReference type="SAM" id="Phobius"/>
    </source>
</evidence>
<dbReference type="EMBL" id="PVZG01000014">
    <property type="protein sequence ID" value="PRY24046.1"/>
    <property type="molecule type" value="Genomic_DNA"/>
</dbReference>
<dbReference type="AlphaFoldDB" id="A0A2T0RS75"/>
<name>A0A2T0RS75_9ACTN</name>
<dbReference type="Proteomes" id="UP000239209">
    <property type="component" value="Unassembled WGS sequence"/>
</dbReference>
<keyword evidence="1" id="KW-1133">Transmembrane helix</keyword>
<keyword evidence="4" id="KW-1185">Reference proteome</keyword>
<accession>A0A2T0RS75</accession>
<proteinExistence type="predicted"/>
<organism evidence="3 4">
    <name type="scientific">Pseudosporangium ferrugineum</name>
    <dbReference type="NCBI Taxonomy" id="439699"/>
    <lineage>
        <taxon>Bacteria</taxon>
        <taxon>Bacillati</taxon>
        <taxon>Actinomycetota</taxon>
        <taxon>Actinomycetes</taxon>
        <taxon>Micromonosporales</taxon>
        <taxon>Micromonosporaceae</taxon>
        <taxon>Pseudosporangium</taxon>
    </lineage>
</organism>
<evidence type="ECO:0000313" key="3">
    <source>
        <dbReference type="EMBL" id="PRY24046.1"/>
    </source>
</evidence>